<evidence type="ECO:0000256" key="1">
    <source>
        <dbReference type="SAM" id="MobiDB-lite"/>
    </source>
</evidence>
<evidence type="ECO:0000313" key="2">
    <source>
        <dbReference type="EMBL" id="GAA0953313.1"/>
    </source>
</evidence>
<dbReference type="EMBL" id="BAAAHK010000014">
    <property type="protein sequence ID" value="GAA0953313.1"/>
    <property type="molecule type" value="Genomic_DNA"/>
</dbReference>
<protein>
    <submittedName>
        <fullName evidence="2">Uncharacterized protein</fullName>
    </submittedName>
</protein>
<dbReference type="RefSeq" id="WP_343976905.1">
    <property type="nucleotide sequence ID" value="NZ_BAAAHK010000014.1"/>
</dbReference>
<keyword evidence="3" id="KW-1185">Reference proteome</keyword>
<evidence type="ECO:0000313" key="3">
    <source>
        <dbReference type="Proteomes" id="UP001500542"/>
    </source>
</evidence>
<proteinExistence type="predicted"/>
<organism evidence="2 3">
    <name type="scientific">Kribbella koreensis</name>
    <dbReference type="NCBI Taxonomy" id="57909"/>
    <lineage>
        <taxon>Bacteria</taxon>
        <taxon>Bacillati</taxon>
        <taxon>Actinomycetota</taxon>
        <taxon>Actinomycetes</taxon>
        <taxon>Propionibacteriales</taxon>
        <taxon>Kribbellaceae</taxon>
        <taxon>Kribbella</taxon>
    </lineage>
</organism>
<sequence length="294" mass="31494">MTVAEDRQRAASLTDQTASALVAARSAMMSARQATADFDRLLEARLEEAGSLGVSAQRAYEGEMLGRRAETPGARDNATDDIRRALYSAGLTSDQLDGRLQRDIGRLDEIGDDLDRSSRALTHGKGFLDELEQLPVERDEHGEPTPQAAEQLKQTAILRQRVSTMENSIGTAGTGVKNAKTQLTAARETAHRLVNSPPSVGTDGRISNTIDQTRTELGSNLRSARQRLDGANEDLTAARPAAEDAAQRSVDLANATRAGLNPTPPSHQGPPGGPSESDLSRRLNGPTQNPTLER</sequence>
<gene>
    <name evidence="2" type="ORF">GCM10009554_57530</name>
</gene>
<name>A0ABP4BTE8_9ACTN</name>
<dbReference type="Proteomes" id="UP001500542">
    <property type="component" value="Unassembled WGS sequence"/>
</dbReference>
<feature type="compositionally biased region" description="Pro residues" evidence="1">
    <location>
        <begin position="262"/>
        <end position="273"/>
    </location>
</feature>
<reference evidence="3" key="1">
    <citation type="journal article" date="2019" name="Int. J. Syst. Evol. Microbiol.">
        <title>The Global Catalogue of Microorganisms (GCM) 10K type strain sequencing project: providing services to taxonomists for standard genome sequencing and annotation.</title>
        <authorList>
            <consortium name="The Broad Institute Genomics Platform"/>
            <consortium name="The Broad Institute Genome Sequencing Center for Infectious Disease"/>
            <person name="Wu L."/>
            <person name="Ma J."/>
        </authorList>
    </citation>
    <scope>NUCLEOTIDE SEQUENCE [LARGE SCALE GENOMIC DNA]</scope>
    <source>
        <strain evidence="3">JCM 10977</strain>
    </source>
</reference>
<feature type="region of interest" description="Disordered" evidence="1">
    <location>
        <begin position="239"/>
        <end position="294"/>
    </location>
</feature>
<comment type="caution">
    <text evidence="2">The sequence shown here is derived from an EMBL/GenBank/DDBJ whole genome shotgun (WGS) entry which is preliminary data.</text>
</comment>
<accession>A0ABP4BTE8</accession>
<feature type="compositionally biased region" description="Polar residues" evidence="1">
    <location>
        <begin position="285"/>
        <end position="294"/>
    </location>
</feature>